<sequence length="330" mass="37479">MAVVAAAFVPLCCYEEDEGHKCTEPAGSSGLCYWHDPTQCKKAEDCCALEAYARNGGQMRGISLRRADIPGLNLAAGPSQSGFDLTHADLYRANLRGAHLYKVKLHQANLMKADLRDANAHWVELQQANLLGVKWTGARIEHIQLGDQLRQEIIARQAVKIKDRAMALDYFEQSEEIYRDLRKAAEHEGLFSRAGFYIQQELRMRRFQYPVWSHKRLFSKLIDVFCGYGEEPVRVVLFSLLLIFICSFFYLFLGVSYQGEVLMYQSEQSWQQNLNLLFNCMYYSVVTFTTLGYGDITPVGGSRLVAAIEAFTGSFTIALFVVVFVKKMTR</sequence>
<dbReference type="InterPro" id="IPR001646">
    <property type="entry name" value="5peptide_repeat"/>
</dbReference>
<evidence type="ECO:0000256" key="1">
    <source>
        <dbReference type="SAM" id="Phobius"/>
    </source>
</evidence>
<dbReference type="PANTHER" id="PTHR14136:SF17">
    <property type="entry name" value="BTB_POZ DOMAIN-CONTAINING PROTEIN KCTD9"/>
    <property type="match status" value="1"/>
</dbReference>
<dbReference type="SUPFAM" id="SSF81324">
    <property type="entry name" value="Voltage-gated potassium channels"/>
    <property type="match status" value="1"/>
</dbReference>
<dbReference type="EMBL" id="JAVDWR010000001">
    <property type="protein sequence ID" value="MDR7119612.1"/>
    <property type="molecule type" value="Genomic_DNA"/>
</dbReference>
<keyword evidence="4" id="KW-1185">Reference proteome</keyword>
<feature type="transmembrane region" description="Helical" evidence="1">
    <location>
        <begin position="235"/>
        <end position="253"/>
    </location>
</feature>
<dbReference type="Proteomes" id="UP001257909">
    <property type="component" value="Unassembled WGS sequence"/>
</dbReference>
<keyword evidence="1" id="KW-1133">Transmembrane helix</keyword>
<keyword evidence="1" id="KW-0472">Membrane</keyword>
<gene>
    <name evidence="3" type="ORF">J2W69_000527</name>
</gene>
<dbReference type="Pfam" id="PF07885">
    <property type="entry name" value="Ion_trans_2"/>
    <property type="match status" value="1"/>
</dbReference>
<evidence type="ECO:0000313" key="4">
    <source>
        <dbReference type="Proteomes" id="UP001257909"/>
    </source>
</evidence>
<dbReference type="InterPro" id="IPR013099">
    <property type="entry name" value="K_chnl_dom"/>
</dbReference>
<evidence type="ECO:0000259" key="2">
    <source>
        <dbReference type="Pfam" id="PF07885"/>
    </source>
</evidence>
<protein>
    <recommendedName>
        <fullName evidence="2">Potassium channel domain-containing protein</fullName>
    </recommendedName>
</protein>
<dbReference type="SUPFAM" id="SSF141571">
    <property type="entry name" value="Pentapeptide repeat-like"/>
    <property type="match status" value="1"/>
</dbReference>
<dbReference type="RefSeq" id="WP_310274280.1">
    <property type="nucleotide sequence ID" value="NZ_JAVDWR010000001.1"/>
</dbReference>
<dbReference type="InterPro" id="IPR051082">
    <property type="entry name" value="Pentapeptide-BTB/POZ_domain"/>
</dbReference>
<feature type="domain" description="Potassium channel" evidence="2">
    <location>
        <begin position="245"/>
        <end position="329"/>
    </location>
</feature>
<dbReference type="Pfam" id="PF00805">
    <property type="entry name" value="Pentapeptide"/>
    <property type="match status" value="1"/>
</dbReference>
<evidence type="ECO:0000313" key="3">
    <source>
        <dbReference type="EMBL" id="MDR7119612.1"/>
    </source>
</evidence>
<dbReference type="Gene3D" id="1.10.287.70">
    <property type="match status" value="1"/>
</dbReference>
<feature type="transmembrane region" description="Helical" evidence="1">
    <location>
        <begin position="305"/>
        <end position="325"/>
    </location>
</feature>
<dbReference type="PANTHER" id="PTHR14136">
    <property type="entry name" value="BTB_POZ DOMAIN-CONTAINING PROTEIN KCTD9"/>
    <property type="match status" value="1"/>
</dbReference>
<organism evidence="3 4">
    <name type="scientific">Rheinheimera soli</name>
    <dbReference type="NCBI Taxonomy" id="443616"/>
    <lineage>
        <taxon>Bacteria</taxon>
        <taxon>Pseudomonadati</taxon>
        <taxon>Pseudomonadota</taxon>
        <taxon>Gammaproteobacteria</taxon>
        <taxon>Chromatiales</taxon>
        <taxon>Chromatiaceae</taxon>
        <taxon>Rheinheimera</taxon>
    </lineage>
</organism>
<name>A0ABU1VV74_9GAMM</name>
<proteinExistence type="predicted"/>
<dbReference type="Gene3D" id="2.160.20.80">
    <property type="entry name" value="E3 ubiquitin-protein ligase SopA"/>
    <property type="match status" value="1"/>
</dbReference>
<reference evidence="3 4" key="1">
    <citation type="submission" date="2023-07" db="EMBL/GenBank/DDBJ databases">
        <title>Sorghum-associated microbial communities from plants grown in Nebraska, USA.</title>
        <authorList>
            <person name="Schachtman D."/>
        </authorList>
    </citation>
    <scope>NUCLEOTIDE SEQUENCE [LARGE SCALE GENOMIC DNA]</scope>
    <source>
        <strain evidence="3 4">4138</strain>
    </source>
</reference>
<comment type="caution">
    <text evidence="3">The sequence shown here is derived from an EMBL/GenBank/DDBJ whole genome shotgun (WGS) entry which is preliminary data.</text>
</comment>
<accession>A0ABU1VV74</accession>
<keyword evidence="1" id="KW-0812">Transmembrane</keyword>
<feature type="transmembrane region" description="Helical" evidence="1">
    <location>
        <begin position="274"/>
        <end position="293"/>
    </location>
</feature>